<dbReference type="PANTHER" id="PTHR33281:SF21">
    <property type="entry name" value="MEMBRANE PROTEIN"/>
    <property type="match status" value="1"/>
</dbReference>
<comment type="subcellular location">
    <subcellularLocation>
        <location evidence="1">Membrane</location>
        <topology evidence="1">Multi-pass membrane protein</topology>
    </subcellularLocation>
</comment>
<dbReference type="AlphaFoldDB" id="A0A0H2SNZ6"/>
<keyword evidence="4" id="KW-1133">Transmembrane helix</keyword>
<protein>
    <submittedName>
        <fullName evidence="7">Uncharacterized protein</fullName>
    </submittedName>
</protein>
<dbReference type="GO" id="GO:0005254">
    <property type="term" value="F:chloride channel activity"/>
    <property type="evidence" value="ECO:0007669"/>
    <property type="project" value="InterPro"/>
</dbReference>
<accession>A0A0H2SNZ6</accession>
<dbReference type="Proteomes" id="UP000053477">
    <property type="component" value="Unassembled WGS sequence"/>
</dbReference>
<evidence type="ECO:0000256" key="4">
    <source>
        <dbReference type="ARBA" id="ARBA00022989"/>
    </source>
</evidence>
<evidence type="ECO:0000313" key="8">
    <source>
        <dbReference type="Proteomes" id="UP000053477"/>
    </source>
</evidence>
<keyword evidence="8" id="KW-1185">Reference proteome</keyword>
<dbReference type="InParanoid" id="A0A0H2SNZ6"/>
<sequence length="430" mass="47521">MSTIKSVGSLTSALKKPKISRKRLSRYSWLPDVLRVEGSVATKIWGPVLTVTLFASAIAYAFHHGHNVTMSNSVTPLLAVVVGLILVFRNSTSYDRYYEGRKDFGAMASNIRNLTRMIWVNVNLPPESSAAAWKGKGPAPGSGMTAEKLRKLKVEAVTLCIAFAYGVKHRLRNEHGFNYEDYNGLIPRNLSRYDEFGYGTSSSPSNYSSYQGTPATISRRRSDINASPNTNMVEAGHGLHIQTDSVTLSNDPQAPLLGDSHRTVEFHSNFGHSLPVPLLIAHALSRIIFRFKRDGFLETIGPAGTNTMNGLVQGMVTQLTNMERVANTPIPVSYGIHLKQCVSLYLFSLPFTLVRDLDWRMIPVVTVVAFTLMGIEGIADEIEMPFGTDKSDLPLDKYCEEIREEVLFMIDRLPEGGEGMHGFDDGEGDD</sequence>
<keyword evidence="6" id="KW-0472">Membrane</keyword>
<keyword evidence="5" id="KW-0406">Ion transport</keyword>
<evidence type="ECO:0000256" key="6">
    <source>
        <dbReference type="ARBA" id="ARBA00023136"/>
    </source>
</evidence>
<gene>
    <name evidence="7" type="ORF">SCHPADRAFT_866077</name>
</gene>
<dbReference type="OrthoDB" id="1368at2759"/>
<dbReference type="STRING" id="27342.A0A0H2SNZ6"/>
<evidence type="ECO:0000256" key="3">
    <source>
        <dbReference type="ARBA" id="ARBA00022692"/>
    </source>
</evidence>
<evidence type="ECO:0000256" key="2">
    <source>
        <dbReference type="ARBA" id="ARBA00022448"/>
    </source>
</evidence>
<evidence type="ECO:0000256" key="1">
    <source>
        <dbReference type="ARBA" id="ARBA00004141"/>
    </source>
</evidence>
<proteinExistence type="predicted"/>
<dbReference type="EMBL" id="KQ085891">
    <property type="protein sequence ID" value="KLO18841.1"/>
    <property type="molecule type" value="Genomic_DNA"/>
</dbReference>
<evidence type="ECO:0000313" key="7">
    <source>
        <dbReference type="EMBL" id="KLO18841.1"/>
    </source>
</evidence>
<keyword evidence="2" id="KW-0813">Transport</keyword>
<dbReference type="Pfam" id="PF25539">
    <property type="entry name" value="Bestrophin_2"/>
    <property type="match status" value="2"/>
</dbReference>
<organism evidence="7 8">
    <name type="scientific">Schizopora paradoxa</name>
    <dbReference type="NCBI Taxonomy" id="27342"/>
    <lineage>
        <taxon>Eukaryota</taxon>
        <taxon>Fungi</taxon>
        <taxon>Dikarya</taxon>
        <taxon>Basidiomycota</taxon>
        <taxon>Agaricomycotina</taxon>
        <taxon>Agaricomycetes</taxon>
        <taxon>Hymenochaetales</taxon>
        <taxon>Schizoporaceae</taxon>
        <taxon>Schizopora</taxon>
    </lineage>
</organism>
<name>A0A0H2SNZ6_9AGAM</name>
<dbReference type="PANTHER" id="PTHR33281">
    <property type="entry name" value="UPF0187 PROTEIN YNEE"/>
    <property type="match status" value="1"/>
</dbReference>
<dbReference type="InterPro" id="IPR044669">
    <property type="entry name" value="YneE/VCCN1/2-like"/>
</dbReference>
<reference evidence="7 8" key="1">
    <citation type="submission" date="2015-04" db="EMBL/GenBank/DDBJ databases">
        <title>Complete genome sequence of Schizopora paradoxa KUC8140, a cosmopolitan wood degrader in East Asia.</title>
        <authorList>
            <consortium name="DOE Joint Genome Institute"/>
            <person name="Min B."/>
            <person name="Park H."/>
            <person name="Jang Y."/>
            <person name="Kim J.-J."/>
            <person name="Kim K.H."/>
            <person name="Pangilinan J."/>
            <person name="Lipzen A."/>
            <person name="Riley R."/>
            <person name="Grigoriev I.V."/>
            <person name="Spatafora J.W."/>
            <person name="Choi I.-G."/>
        </authorList>
    </citation>
    <scope>NUCLEOTIDE SEQUENCE [LARGE SCALE GENOMIC DNA]</scope>
    <source>
        <strain evidence="7 8">KUC8140</strain>
    </source>
</reference>
<dbReference type="GO" id="GO:0016020">
    <property type="term" value="C:membrane"/>
    <property type="evidence" value="ECO:0007669"/>
    <property type="project" value="UniProtKB-SubCell"/>
</dbReference>
<keyword evidence="3" id="KW-0812">Transmembrane</keyword>
<evidence type="ECO:0000256" key="5">
    <source>
        <dbReference type="ARBA" id="ARBA00023065"/>
    </source>
</evidence>